<accession>A0A4Y2TJX6</accession>
<keyword evidence="1" id="KW-0812">Transmembrane</keyword>
<keyword evidence="3" id="KW-1185">Reference proteome</keyword>
<evidence type="ECO:0000313" key="2">
    <source>
        <dbReference type="EMBL" id="GBN99746.1"/>
    </source>
</evidence>
<dbReference type="EMBL" id="BGPR01028536">
    <property type="protein sequence ID" value="GBN99746.1"/>
    <property type="molecule type" value="Genomic_DNA"/>
</dbReference>
<proteinExistence type="predicted"/>
<name>A0A4Y2TJX6_ARAVE</name>
<gene>
    <name evidence="2" type="ORF">AVEN_212684_1</name>
</gene>
<sequence>MFQVVSSSQKKYEVQESVDIGIAELRSPKCIPLPGEKCDGNKISNSECDGGFLLWFHKYTNMKPFWCRFLIGTLPIAMVLMTRLSENFCRSSSIMTPS</sequence>
<reference evidence="2 3" key="1">
    <citation type="journal article" date="2019" name="Sci. Rep.">
        <title>Orb-weaving spider Araneus ventricosus genome elucidates the spidroin gene catalogue.</title>
        <authorList>
            <person name="Kono N."/>
            <person name="Nakamura H."/>
            <person name="Ohtoshi R."/>
            <person name="Moran D.A.P."/>
            <person name="Shinohara A."/>
            <person name="Yoshida Y."/>
            <person name="Fujiwara M."/>
            <person name="Mori M."/>
            <person name="Tomita M."/>
            <person name="Arakawa K."/>
        </authorList>
    </citation>
    <scope>NUCLEOTIDE SEQUENCE [LARGE SCALE GENOMIC DNA]</scope>
</reference>
<feature type="transmembrane region" description="Helical" evidence="1">
    <location>
        <begin position="65"/>
        <end position="84"/>
    </location>
</feature>
<protein>
    <submittedName>
        <fullName evidence="2">Uncharacterized protein</fullName>
    </submittedName>
</protein>
<keyword evidence="1" id="KW-0472">Membrane</keyword>
<comment type="caution">
    <text evidence="2">The sequence shown here is derived from an EMBL/GenBank/DDBJ whole genome shotgun (WGS) entry which is preliminary data.</text>
</comment>
<dbReference type="Proteomes" id="UP000499080">
    <property type="component" value="Unassembled WGS sequence"/>
</dbReference>
<evidence type="ECO:0000256" key="1">
    <source>
        <dbReference type="SAM" id="Phobius"/>
    </source>
</evidence>
<dbReference type="AlphaFoldDB" id="A0A4Y2TJX6"/>
<evidence type="ECO:0000313" key="3">
    <source>
        <dbReference type="Proteomes" id="UP000499080"/>
    </source>
</evidence>
<keyword evidence="1" id="KW-1133">Transmembrane helix</keyword>
<organism evidence="2 3">
    <name type="scientific">Araneus ventricosus</name>
    <name type="common">Orbweaver spider</name>
    <name type="synonym">Epeira ventricosa</name>
    <dbReference type="NCBI Taxonomy" id="182803"/>
    <lineage>
        <taxon>Eukaryota</taxon>
        <taxon>Metazoa</taxon>
        <taxon>Ecdysozoa</taxon>
        <taxon>Arthropoda</taxon>
        <taxon>Chelicerata</taxon>
        <taxon>Arachnida</taxon>
        <taxon>Araneae</taxon>
        <taxon>Araneomorphae</taxon>
        <taxon>Entelegynae</taxon>
        <taxon>Araneoidea</taxon>
        <taxon>Araneidae</taxon>
        <taxon>Araneus</taxon>
    </lineage>
</organism>